<dbReference type="GO" id="GO:0005829">
    <property type="term" value="C:cytosol"/>
    <property type="evidence" value="ECO:0007669"/>
    <property type="project" value="TreeGrafter"/>
</dbReference>
<dbReference type="InterPro" id="IPR011008">
    <property type="entry name" value="Dimeric_a/b-barrel"/>
</dbReference>
<dbReference type="RefSeq" id="WP_149487191.1">
    <property type="nucleotide sequence ID" value="NZ_CP036150.1"/>
</dbReference>
<dbReference type="PROSITE" id="PS51725">
    <property type="entry name" value="ABM"/>
    <property type="match status" value="1"/>
</dbReference>
<dbReference type="Proteomes" id="UP000324209">
    <property type="component" value="Chromosome"/>
</dbReference>
<sequence length="102" mass="11817">MVIYCVEVKVLPGKEAEFEKATLENRLETRKESGNLRFDVLQQNDDPTSFFLYEAYSNSDSVLAHKQTAHYLKWRDLVAPWMAEPRKGTSHKVCAPLEVSKW</sequence>
<evidence type="ECO:0000313" key="3">
    <source>
        <dbReference type="Proteomes" id="UP000324209"/>
    </source>
</evidence>
<dbReference type="Gene3D" id="3.30.70.100">
    <property type="match status" value="1"/>
</dbReference>
<dbReference type="OrthoDB" id="9812754at2"/>
<name>A0A5C1QLX9_9SPIO</name>
<dbReference type="Pfam" id="PF03992">
    <property type="entry name" value="ABM"/>
    <property type="match status" value="1"/>
</dbReference>
<dbReference type="PANTHER" id="PTHR33336:SF1">
    <property type="entry name" value="(4S)-4-HYDROXY-5-PHOSPHONOOXYPENTANE-2,3-DIONE ISOMERASE"/>
    <property type="match status" value="1"/>
</dbReference>
<dbReference type="InterPro" id="IPR007138">
    <property type="entry name" value="ABM_dom"/>
</dbReference>
<reference evidence="2 3" key="1">
    <citation type="submission" date="2019-02" db="EMBL/GenBank/DDBJ databases">
        <title>Complete Genome Sequence and Methylome Analysis of free living Spirochaetas.</title>
        <authorList>
            <person name="Fomenkov A."/>
            <person name="Dubinina G."/>
            <person name="Leshcheva N."/>
            <person name="Mikheeva N."/>
            <person name="Grabovich M."/>
            <person name="Vincze T."/>
            <person name="Roberts R.J."/>
        </authorList>
    </citation>
    <scope>NUCLEOTIDE SEQUENCE [LARGE SCALE GENOMIC DNA]</scope>
    <source>
        <strain evidence="2 3">K2</strain>
    </source>
</reference>
<dbReference type="GO" id="GO:0004497">
    <property type="term" value="F:monooxygenase activity"/>
    <property type="evidence" value="ECO:0007669"/>
    <property type="project" value="UniProtKB-KW"/>
</dbReference>
<dbReference type="SUPFAM" id="SSF54909">
    <property type="entry name" value="Dimeric alpha+beta barrel"/>
    <property type="match status" value="1"/>
</dbReference>
<keyword evidence="2" id="KW-0503">Monooxygenase</keyword>
<gene>
    <name evidence="2" type="ORF">EXM22_14420</name>
</gene>
<feature type="domain" description="ABM" evidence="1">
    <location>
        <begin position="2"/>
        <end position="90"/>
    </location>
</feature>
<protein>
    <submittedName>
        <fullName evidence="2">Antibiotic biosynthesis monooxygenase</fullName>
    </submittedName>
</protein>
<dbReference type="EMBL" id="CP036150">
    <property type="protein sequence ID" value="QEN09115.1"/>
    <property type="molecule type" value="Genomic_DNA"/>
</dbReference>
<organism evidence="2 3">
    <name type="scientific">Oceanispirochaeta crateris</name>
    <dbReference type="NCBI Taxonomy" id="2518645"/>
    <lineage>
        <taxon>Bacteria</taxon>
        <taxon>Pseudomonadati</taxon>
        <taxon>Spirochaetota</taxon>
        <taxon>Spirochaetia</taxon>
        <taxon>Spirochaetales</taxon>
        <taxon>Spirochaetaceae</taxon>
        <taxon>Oceanispirochaeta</taxon>
    </lineage>
</organism>
<keyword evidence="2" id="KW-0560">Oxidoreductase</keyword>
<dbReference type="PANTHER" id="PTHR33336">
    <property type="entry name" value="QUINOL MONOOXYGENASE YGIN-RELATED"/>
    <property type="match status" value="1"/>
</dbReference>
<dbReference type="InterPro" id="IPR050744">
    <property type="entry name" value="AI-2_Isomerase_LsrG"/>
</dbReference>
<evidence type="ECO:0000259" key="1">
    <source>
        <dbReference type="PROSITE" id="PS51725"/>
    </source>
</evidence>
<proteinExistence type="predicted"/>
<accession>A0A5C1QLX9</accession>
<dbReference type="AlphaFoldDB" id="A0A5C1QLX9"/>
<keyword evidence="3" id="KW-1185">Reference proteome</keyword>
<evidence type="ECO:0000313" key="2">
    <source>
        <dbReference type="EMBL" id="QEN09115.1"/>
    </source>
</evidence>
<dbReference type="KEGG" id="ock:EXM22_14420"/>